<dbReference type="GO" id="GO:0015768">
    <property type="term" value="P:maltose transport"/>
    <property type="evidence" value="ECO:0007669"/>
    <property type="project" value="TreeGrafter"/>
</dbReference>
<feature type="chain" id="PRO_5039679301" evidence="4">
    <location>
        <begin position="23"/>
        <end position="436"/>
    </location>
</feature>
<protein>
    <submittedName>
        <fullName evidence="5">Extracellular solute-binding protein</fullName>
    </submittedName>
</protein>
<dbReference type="GO" id="GO:1901982">
    <property type="term" value="F:maltose binding"/>
    <property type="evidence" value="ECO:0007669"/>
    <property type="project" value="TreeGrafter"/>
</dbReference>
<dbReference type="PANTHER" id="PTHR30061:SF50">
    <property type="entry name" value="MALTOSE_MALTODEXTRIN-BINDING PERIPLASMIC PROTEIN"/>
    <property type="match status" value="1"/>
</dbReference>
<dbReference type="Gene3D" id="3.40.190.10">
    <property type="entry name" value="Periplasmic binding protein-like II"/>
    <property type="match status" value="2"/>
</dbReference>
<dbReference type="PANTHER" id="PTHR30061">
    <property type="entry name" value="MALTOSE-BINDING PERIPLASMIC PROTEIN"/>
    <property type="match status" value="1"/>
</dbReference>
<dbReference type="GO" id="GO:0055085">
    <property type="term" value="P:transmembrane transport"/>
    <property type="evidence" value="ECO:0007669"/>
    <property type="project" value="InterPro"/>
</dbReference>
<comment type="similarity">
    <text evidence="1">Belongs to the bacterial solute-binding protein 1 family.</text>
</comment>
<evidence type="ECO:0000313" key="5">
    <source>
        <dbReference type="EMBL" id="MVX62778.1"/>
    </source>
</evidence>
<name>A0A964RJI2_9CLOT</name>
<dbReference type="PROSITE" id="PS01037">
    <property type="entry name" value="SBP_BACTERIAL_1"/>
    <property type="match status" value="1"/>
</dbReference>
<gene>
    <name evidence="5" type="ORF">GKZ28_03565</name>
</gene>
<accession>A0A964RJI2</accession>
<dbReference type="PROSITE" id="PS51257">
    <property type="entry name" value="PROKAR_LIPOPROTEIN"/>
    <property type="match status" value="1"/>
</dbReference>
<evidence type="ECO:0000313" key="6">
    <source>
        <dbReference type="Proteomes" id="UP000656077"/>
    </source>
</evidence>
<dbReference type="GO" id="GO:0055052">
    <property type="term" value="C:ATP-binding cassette (ABC) transporter complex, substrate-binding subunit-containing"/>
    <property type="evidence" value="ECO:0007669"/>
    <property type="project" value="TreeGrafter"/>
</dbReference>
<dbReference type="Pfam" id="PF13416">
    <property type="entry name" value="SBP_bac_8"/>
    <property type="match status" value="1"/>
</dbReference>
<dbReference type="AlphaFoldDB" id="A0A964RJI2"/>
<evidence type="ECO:0000256" key="4">
    <source>
        <dbReference type="SAM" id="SignalP"/>
    </source>
</evidence>
<reference evidence="5" key="1">
    <citation type="submission" date="2019-12" db="EMBL/GenBank/DDBJ databases">
        <title>Microbes associate with the intestines of laboratory mice.</title>
        <authorList>
            <person name="Navarre W."/>
            <person name="Wong E."/>
        </authorList>
    </citation>
    <scope>NUCLEOTIDE SEQUENCE</scope>
    <source>
        <strain evidence="5">NM79_F5</strain>
    </source>
</reference>
<dbReference type="EMBL" id="WSRQ01000004">
    <property type="protein sequence ID" value="MVX62778.1"/>
    <property type="molecule type" value="Genomic_DNA"/>
</dbReference>
<sequence>MKTKKFLSTILASTLLVGTMVGCGTSSSTESKNTSDSGSGKTIKVFQLKVEINDALQELAKKYEAEKGVKVEITSVGGGADYGASLKAEFQKGTEPDIFMIQGAGDYGVWKHKIDDLSSEKWVSNAVKGTLDTVTFDGKVYGMPAATEGYGLIYNKEILDKAGIDAKSIDTFDKLKAAFEKLDSKKAELGIDNVVSYTTKETWVTGNHTFNIPLAAQENPKQFTQDYVAGKADLVNNKQFNDWMNLVELLCKYGGGKTLDTIDYSNQVGNFALGKTAFLHQGNWVAGDLKNLDAKFDMGFAPLAINNDTKVSGSIPVGVPMYWVVNKDSKVNKEAKEFLDWMVNSKTGQESLVKDMDMIPAFTNFAVESDNKLNKSISEYNKAGKTLPWAFTNLPDGFTMNNIGPVFSKFLTTDMGAQAKKDMLQGLQDAEQKAKQ</sequence>
<dbReference type="Proteomes" id="UP000656077">
    <property type="component" value="Unassembled WGS sequence"/>
</dbReference>
<comment type="caution">
    <text evidence="5">The sequence shown here is derived from an EMBL/GenBank/DDBJ whole genome shotgun (WGS) entry which is preliminary data.</text>
</comment>
<dbReference type="GO" id="GO:0042956">
    <property type="term" value="P:maltodextrin transmembrane transport"/>
    <property type="evidence" value="ECO:0007669"/>
    <property type="project" value="TreeGrafter"/>
</dbReference>
<keyword evidence="3 4" id="KW-0732">Signal</keyword>
<keyword evidence="2" id="KW-0813">Transport</keyword>
<evidence type="ECO:0000256" key="1">
    <source>
        <dbReference type="ARBA" id="ARBA00008520"/>
    </source>
</evidence>
<dbReference type="InterPro" id="IPR006061">
    <property type="entry name" value="SBP_1_CS"/>
</dbReference>
<feature type="signal peptide" evidence="4">
    <location>
        <begin position="1"/>
        <end position="22"/>
    </location>
</feature>
<evidence type="ECO:0000256" key="3">
    <source>
        <dbReference type="ARBA" id="ARBA00022729"/>
    </source>
</evidence>
<dbReference type="RefSeq" id="WP_160358115.1">
    <property type="nucleotide sequence ID" value="NZ_WSRQ01000004.1"/>
</dbReference>
<dbReference type="SUPFAM" id="SSF53850">
    <property type="entry name" value="Periplasmic binding protein-like II"/>
    <property type="match status" value="1"/>
</dbReference>
<evidence type="ECO:0000256" key="2">
    <source>
        <dbReference type="ARBA" id="ARBA00022448"/>
    </source>
</evidence>
<dbReference type="InterPro" id="IPR006059">
    <property type="entry name" value="SBP"/>
</dbReference>
<proteinExistence type="inferred from homology"/>
<organism evidence="5 6">
    <name type="scientific">Clostridium chromiireducens</name>
    <dbReference type="NCBI Taxonomy" id="225345"/>
    <lineage>
        <taxon>Bacteria</taxon>
        <taxon>Bacillati</taxon>
        <taxon>Bacillota</taxon>
        <taxon>Clostridia</taxon>
        <taxon>Eubacteriales</taxon>
        <taxon>Clostridiaceae</taxon>
        <taxon>Clostridium</taxon>
    </lineage>
</organism>